<dbReference type="PANTHER" id="PTHR38743">
    <property type="entry name" value="SIMILAR TO GLYOXYLASE I FAMILY PROTEIN"/>
    <property type="match status" value="1"/>
</dbReference>
<sequence length="116" mass="12769">MPNHLFANSMNKFAQALAAALDRCIVTNTVAEQGKPVGFLYREAPVFENDSGWRIFSGDETDEYTDNPDNFSIVSLSAITADNPDIAPLLTQAEGSAWELNEDGEFQAVADWQPQE</sequence>
<comment type="caution">
    <text evidence="2">The sequence shown here is derived from an EMBL/GenBank/DDBJ whole genome shotgun (WGS) entry which is preliminary data.</text>
</comment>
<evidence type="ECO:0000313" key="3">
    <source>
        <dbReference type="Proteomes" id="UP000004621"/>
    </source>
</evidence>
<evidence type="ECO:0000259" key="1">
    <source>
        <dbReference type="Pfam" id="PF09951"/>
    </source>
</evidence>
<proteinExistence type="predicted"/>
<name>A0A9W5IRW5_NEISU</name>
<dbReference type="EMBL" id="ACEO02000003">
    <property type="protein sequence ID" value="EFC52682.1"/>
    <property type="molecule type" value="Genomic_DNA"/>
</dbReference>
<dbReference type="InterPro" id="IPR018689">
    <property type="entry name" value="Imm33_dom"/>
</dbReference>
<dbReference type="Pfam" id="PF09951">
    <property type="entry name" value="Imm33"/>
    <property type="match status" value="1"/>
</dbReference>
<evidence type="ECO:0000313" key="2">
    <source>
        <dbReference type="EMBL" id="EFC52682.1"/>
    </source>
</evidence>
<dbReference type="Proteomes" id="UP000004621">
    <property type="component" value="Unassembled WGS sequence"/>
</dbReference>
<reference evidence="2 3" key="1">
    <citation type="submission" date="2010-01" db="EMBL/GenBank/DDBJ databases">
        <authorList>
            <person name="Weinstock G."/>
            <person name="Sodergren E."/>
            <person name="Clifton S."/>
            <person name="Fulton L."/>
            <person name="Fulton B."/>
            <person name="Courtney L."/>
            <person name="Fronick C."/>
            <person name="Harrison M."/>
            <person name="Strong C."/>
            <person name="Farmer C."/>
            <person name="Delahaunty K."/>
            <person name="Markovic C."/>
            <person name="Hall O."/>
            <person name="Minx P."/>
            <person name="Tomlinson C."/>
            <person name="Mitreva M."/>
            <person name="Nelson J."/>
            <person name="Hou S."/>
            <person name="Wollam A."/>
            <person name="Pepin K.H."/>
            <person name="Johnson M."/>
            <person name="Bhonagiri V."/>
            <person name="Nash W.E."/>
            <person name="Warren W."/>
            <person name="Chinwalla A."/>
            <person name="Mardis E.R."/>
            <person name="Wilson R.K."/>
        </authorList>
    </citation>
    <scope>NUCLEOTIDE SEQUENCE [LARGE SCALE GENOMIC DNA]</scope>
    <source>
        <strain evidence="2 3">NJ9703</strain>
    </source>
</reference>
<protein>
    <recommendedName>
        <fullName evidence="1">Immunity protein Imm33 domain-containing protein</fullName>
    </recommendedName>
</protein>
<gene>
    <name evidence="2" type="ORF">NEISUBOT_04037</name>
</gene>
<accession>A0A9W5IRW5</accession>
<organism evidence="2 3">
    <name type="scientific">Neisseria subflava NJ9703</name>
    <dbReference type="NCBI Taxonomy" id="546268"/>
    <lineage>
        <taxon>Bacteria</taxon>
        <taxon>Pseudomonadati</taxon>
        <taxon>Pseudomonadota</taxon>
        <taxon>Betaproteobacteria</taxon>
        <taxon>Neisseriales</taxon>
        <taxon>Neisseriaceae</taxon>
        <taxon>Neisseria</taxon>
    </lineage>
</organism>
<dbReference type="PANTHER" id="PTHR38743:SF2">
    <property type="entry name" value="DUF2185 DOMAIN-CONTAINING PROTEIN"/>
    <property type="match status" value="1"/>
</dbReference>
<feature type="domain" description="Immunity protein Imm33" evidence="1">
    <location>
        <begin position="24"/>
        <end position="109"/>
    </location>
</feature>
<dbReference type="AlphaFoldDB" id="A0A9W5IRW5"/>